<accession>A0A7E5A1B3</accession>
<evidence type="ECO:0000313" key="1">
    <source>
        <dbReference type="Proteomes" id="UP000492821"/>
    </source>
</evidence>
<reference evidence="2" key="2">
    <citation type="submission" date="2020-10" db="UniProtKB">
        <authorList>
            <consortium name="WormBaseParasite"/>
        </authorList>
    </citation>
    <scope>IDENTIFICATION</scope>
</reference>
<name>A0A7E5A1B3_PANRE</name>
<dbReference type="WBParaSite" id="Pan_g7741.t1">
    <property type="protein sequence ID" value="Pan_g7741.t1"/>
    <property type="gene ID" value="Pan_g7741"/>
</dbReference>
<organism evidence="1 2">
    <name type="scientific">Panagrellus redivivus</name>
    <name type="common">Microworm</name>
    <dbReference type="NCBI Taxonomy" id="6233"/>
    <lineage>
        <taxon>Eukaryota</taxon>
        <taxon>Metazoa</taxon>
        <taxon>Ecdysozoa</taxon>
        <taxon>Nematoda</taxon>
        <taxon>Chromadorea</taxon>
        <taxon>Rhabditida</taxon>
        <taxon>Tylenchina</taxon>
        <taxon>Panagrolaimomorpha</taxon>
        <taxon>Panagrolaimoidea</taxon>
        <taxon>Panagrolaimidae</taxon>
        <taxon>Panagrellus</taxon>
    </lineage>
</organism>
<proteinExistence type="predicted"/>
<protein>
    <submittedName>
        <fullName evidence="2">DUF2835 family protein</fullName>
    </submittedName>
</protein>
<reference evidence="1" key="1">
    <citation type="journal article" date="2013" name="Genetics">
        <title>The draft genome and transcriptome of Panagrellus redivivus are shaped by the harsh demands of a free-living lifestyle.</title>
        <authorList>
            <person name="Srinivasan J."/>
            <person name="Dillman A.R."/>
            <person name="Macchietto M.G."/>
            <person name="Heikkinen L."/>
            <person name="Lakso M."/>
            <person name="Fracchia K.M."/>
            <person name="Antoshechkin I."/>
            <person name="Mortazavi A."/>
            <person name="Wong G."/>
            <person name="Sternberg P.W."/>
        </authorList>
    </citation>
    <scope>NUCLEOTIDE SEQUENCE [LARGE SCALE GENOMIC DNA]</scope>
    <source>
        <strain evidence="1">MT8872</strain>
    </source>
</reference>
<keyword evidence="1" id="KW-1185">Reference proteome</keyword>
<dbReference type="Proteomes" id="UP000492821">
    <property type="component" value="Unassembled WGS sequence"/>
</dbReference>
<sequence>MHDIMNNQKTSLEYLNINSVLPIEELNIDEFVSFFNKQRGSFEFHAHEYGTISLKKFFTKRFCRAEDQSGIMGRTIVIDNNEVLYLRPKYG</sequence>
<dbReference type="AlphaFoldDB" id="A0A7E5A1B3"/>
<evidence type="ECO:0000313" key="2">
    <source>
        <dbReference type="WBParaSite" id="Pan_g7741.t1"/>
    </source>
</evidence>